<protein>
    <submittedName>
        <fullName evidence="1">Uncharacterized protein</fullName>
    </submittedName>
</protein>
<gene>
    <name evidence="1" type="ORF">H5410_061284</name>
</gene>
<dbReference type="AlphaFoldDB" id="A0A9J5W962"/>
<comment type="caution">
    <text evidence="1">The sequence shown here is derived from an EMBL/GenBank/DDBJ whole genome shotgun (WGS) entry which is preliminary data.</text>
</comment>
<evidence type="ECO:0000313" key="1">
    <source>
        <dbReference type="EMBL" id="KAG5571518.1"/>
    </source>
</evidence>
<sequence length="84" mass="9768">MIEPRNDCTNCGCLRSFHQMNSQSLYRPLEFSSMNSQLLYRPPVLRSLLFHTCFICHGYGNTLFGEYFTECREFVKSGDDGTKK</sequence>
<organism evidence="1 2">
    <name type="scientific">Solanum commersonii</name>
    <name type="common">Commerson's wild potato</name>
    <name type="synonym">Commerson's nightshade</name>
    <dbReference type="NCBI Taxonomy" id="4109"/>
    <lineage>
        <taxon>Eukaryota</taxon>
        <taxon>Viridiplantae</taxon>
        <taxon>Streptophyta</taxon>
        <taxon>Embryophyta</taxon>
        <taxon>Tracheophyta</taxon>
        <taxon>Spermatophyta</taxon>
        <taxon>Magnoliopsida</taxon>
        <taxon>eudicotyledons</taxon>
        <taxon>Gunneridae</taxon>
        <taxon>Pentapetalae</taxon>
        <taxon>asterids</taxon>
        <taxon>lamiids</taxon>
        <taxon>Solanales</taxon>
        <taxon>Solanaceae</taxon>
        <taxon>Solanoideae</taxon>
        <taxon>Solaneae</taxon>
        <taxon>Solanum</taxon>
    </lineage>
</organism>
<accession>A0A9J5W962</accession>
<proteinExistence type="predicted"/>
<name>A0A9J5W962_SOLCO</name>
<evidence type="ECO:0000313" key="2">
    <source>
        <dbReference type="Proteomes" id="UP000824120"/>
    </source>
</evidence>
<keyword evidence="2" id="KW-1185">Reference proteome</keyword>
<reference evidence="1 2" key="1">
    <citation type="submission" date="2020-09" db="EMBL/GenBank/DDBJ databases">
        <title>De no assembly of potato wild relative species, Solanum commersonii.</title>
        <authorList>
            <person name="Cho K."/>
        </authorList>
    </citation>
    <scope>NUCLEOTIDE SEQUENCE [LARGE SCALE GENOMIC DNA]</scope>
    <source>
        <strain evidence="1">LZ3.2</strain>
        <tissue evidence="1">Leaf</tissue>
    </source>
</reference>
<dbReference type="Proteomes" id="UP000824120">
    <property type="component" value="Chromosome 12"/>
</dbReference>
<dbReference type="EMBL" id="JACXVP010000012">
    <property type="protein sequence ID" value="KAG5571518.1"/>
    <property type="molecule type" value="Genomic_DNA"/>
</dbReference>